<protein>
    <submittedName>
        <fullName evidence="7">Histidinol-phosphate aminotransferase</fullName>
        <ecNumber evidence="7">2.6.1.9</ecNumber>
    </submittedName>
</protein>
<sequence length="341" mass="37507">MAMPTLHNGIRLSLNENPFGPSPRALQAIRNALTHLSSYAGDDLVDLKATIAELDNIAPEQIVLGEVLNVFGLYLAARGGPNGEFLYSEPGYTALVDAVAPAGGREIGIPLNDRLQNDLPSIAERVSDRTRAVYLVNPHNPTGLVEQKEEFLTFLRRLSQRTLVLVDEAYLDYLPDFRERTAARLVREGARIIVFRTFAKLHALAGLAFGYALAPPDIAAAMSQIGVGAFFNINRLSLVAANASLTDHAFIDTVRTQVEAERDAWQAMLRDHLVRFTDSQGNFIFFDTKRPQRLLAAEFAAMGIDIGRSHSPLETWARISIGLPETNAIARRVVANYLSSQ</sequence>
<evidence type="ECO:0000256" key="4">
    <source>
        <dbReference type="ARBA" id="ARBA00022898"/>
    </source>
</evidence>
<reference evidence="7 8" key="1">
    <citation type="submission" date="2020-08" db="EMBL/GenBank/DDBJ databases">
        <title>Genomic Encyclopedia of Type Strains, Phase IV (KMG-IV): sequencing the most valuable type-strain genomes for metagenomic binning, comparative biology and taxonomic classification.</title>
        <authorList>
            <person name="Goeker M."/>
        </authorList>
    </citation>
    <scope>NUCLEOTIDE SEQUENCE [LARGE SCALE GENOMIC DNA]</scope>
    <source>
        <strain evidence="7 8">DSM 12706</strain>
    </source>
</reference>
<dbReference type="InterPro" id="IPR004839">
    <property type="entry name" value="Aminotransferase_I/II_large"/>
</dbReference>
<dbReference type="AlphaFoldDB" id="A0A7W7Z2R6"/>
<comment type="similarity">
    <text evidence="1">Belongs to the class-II pyridoxal-phosphate-dependent aminotransferase family. Histidinol-phosphate aminotransferase subfamily.</text>
</comment>
<dbReference type="Gene3D" id="3.40.640.10">
    <property type="entry name" value="Type I PLP-dependent aspartate aminotransferase-like (Major domain)"/>
    <property type="match status" value="1"/>
</dbReference>
<dbReference type="SUPFAM" id="SSF53383">
    <property type="entry name" value="PLP-dependent transferases"/>
    <property type="match status" value="1"/>
</dbReference>
<proteinExistence type="inferred from homology"/>
<dbReference type="EMBL" id="JACHIH010000007">
    <property type="protein sequence ID" value="MBB5046874.1"/>
    <property type="molecule type" value="Genomic_DNA"/>
</dbReference>
<evidence type="ECO:0000256" key="5">
    <source>
        <dbReference type="ARBA" id="ARBA00029440"/>
    </source>
</evidence>
<keyword evidence="8" id="KW-1185">Reference proteome</keyword>
<keyword evidence="2 7" id="KW-0032">Aminotransferase</keyword>
<dbReference type="GO" id="GO:0030170">
    <property type="term" value="F:pyridoxal phosphate binding"/>
    <property type="evidence" value="ECO:0007669"/>
    <property type="project" value="InterPro"/>
</dbReference>
<comment type="pathway">
    <text evidence="5">Amino-acid biosynthesis.</text>
</comment>
<dbReference type="PANTHER" id="PTHR43643:SF3">
    <property type="entry name" value="HISTIDINOL-PHOSPHATE AMINOTRANSFERASE"/>
    <property type="match status" value="1"/>
</dbReference>
<evidence type="ECO:0000313" key="8">
    <source>
        <dbReference type="Proteomes" id="UP000542353"/>
    </source>
</evidence>
<dbReference type="InterPro" id="IPR015422">
    <property type="entry name" value="PyrdxlP-dep_Trfase_small"/>
</dbReference>
<accession>A0A7W7Z2R6</accession>
<dbReference type="Proteomes" id="UP000542353">
    <property type="component" value="Unassembled WGS sequence"/>
</dbReference>
<keyword evidence="3 7" id="KW-0808">Transferase</keyword>
<gene>
    <name evidence="7" type="ORF">HNR60_001623</name>
</gene>
<dbReference type="InterPro" id="IPR015421">
    <property type="entry name" value="PyrdxlP-dep_Trfase_major"/>
</dbReference>
<evidence type="ECO:0000256" key="1">
    <source>
        <dbReference type="ARBA" id="ARBA00007970"/>
    </source>
</evidence>
<comment type="caution">
    <text evidence="7">The sequence shown here is derived from an EMBL/GenBank/DDBJ whole genome shotgun (WGS) entry which is preliminary data.</text>
</comment>
<dbReference type="RefSeq" id="WP_184256192.1">
    <property type="nucleotide sequence ID" value="NZ_JACHIH010000007.1"/>
</dbReference>
<dbReference type="EC" id="2.6.1.9" evidence="7"/>
<dbReference type="GO" id="GO:0004400">
    <property type="term" value="F:histidinol-phosphate transaminase activity"/>
    <property type="evidence" value="ECO:0007669"/>
    <property type="project" value="UniProtKB-EC"/>
</dbReference>
<name>A0A7W7Z2R6_9BRAD</name>
<feature type="domain" description="Aminotransferase class I/classII large" evidence="6">
    <location>
        <begin position="9"/>
        <end position="326"/>
    </location>
</feature>
<organism evidence="7 8">
    <name type="scientific">Rhodopseudomonas rhenobacensis</name>
    <dbReference type="NCBI Taxonomy" id="87461"/>
    <lineage>
        <taxon>Bacteria</taxon>
        <taxon>Pseudomonadati</taxon>
        <taxon>Pseudomonadota</taxon>
        <taxon>Alphaproteobacteria</taxon>
        <taxon>Hyphomicrobiales</taxon>
        <taxon>Nitrobacteraceae</taxon>
        <taxon>Rhodopseudomonas</taxon>
    </lineage>
</organism>
<keyword evidence="4" id="KW-0663">Pyridoxal phosphate</keyword>
<evidence type="ECO:0000259" key="6">
    <source>
        <dbReference type="Pfam" id="PF00155"/>
    </source>
</evidence>
<dbReference type="InterPro" id="IPR015424">
    <property type="entry name" value="PyrdxlP-dep_Trfase"/>
</dbReference>
<dbReference type="CDD" id="cd00609">
    <property type="entry name" value="AAT_like"/>
    <property type="match status" value="1"/>
</dbReference>
<dbReference type="Gene3D" id="3.90.1150.10">
    <property type="entry name" value="Aspartate Aminotransferase, domain 1"/>
    <property type="match status" value="1"/>
</dbReference>
<evidence type="ECO:0000313" key="7">
    <source>
        <dbReference type="EMBL" id="MBB5046874.1"/>
    </source>
</evidence>
<evidence type="ECO:0000256" key="2">
    <source>
        <dbReference type="ARBA" id="ARBA00022576"/>
    </source>
</evidence>
<evidence type="ECO:0000256" key="3">
    <source>
        <dbReference type="ARBA" id="ARBA00022679"/>
    </source>
</evidence>
<dbReference type="InterPro" id="IPR050106">
    <property type="entry name" value="HistidinolP_aminotransfase"/>
</dbReference>
<dbReference type="Pfam" id="PF00155">
    <property type="entry name" value="Aminotran_1_2"/>
    <property type="match status" value="1"/>
</dbReference>
<dbReference type="PANTHER" id="PTHR43643">
    <property type="entry name" value="HISTIDINOL-PHOSPHATE AMINOTRANSFERASE 2"/>
    <property type="match status" value="1"/>
</dbReference>